<dbReference type="RefSeq" id="WP_163968811.1">
    <property type="nucleotide sequence ID" value="NZ_JAAIVB010000085.1"/>
</dbReference>
<sequence>MPIILNRRLRLTKAEQEAYSRITCSLRVPLTIEEYNQTLMKTAEYWDEIAAETNDPAARFLAALTRDDTL</sequence>
<keyword evidence="2" id="KW-1185">Reference proteome</keyword>
<protein>
    <submittedName>
        <fullName evidence="1">Uncharacterized protein</fullName>
    </submittedName>
</protein>
<gene>
    <name evidence="1" type="ORF">G3574_27795</name>
</gene>
<reference evidence="1 2" key="1">
    <citation type="submission" date="2020-02" db="EMBL/GenBank/DDBJ databases">
        <authorList>
            <person name="Kim M.K."/>
        </authorList>
    </citation>
    <scope>NUCLEOTIDE SEQUENCE [LARGE SCALE GENOMIC DNA]</scope>
    <source>
        <strain evidence="1 2">17J57-3</strain>
    </source>
</reference>
<dbReference type="AlphaFoldDB" id="A0A6B3SV15"/>
<name>A0A6B3SV15_9BURK</name>
<evidence type="ECO:0000313" key="2">
    <source>
        <dbReference type="Proteomes" id="UP000482155"/>
    </source>
</evidence>
<organism evidence="1 2">
    <name type="scientific">Noviherbaspirillum galbum</name>
    <dbReference type="NCBI Taxonomy" id="2709383"/>
    <lineage>
        <taxon>Bacteria</taxon>
        <taxon>Pseudomonadati</taxon>
        <taxon>Pseudomonadota</taxon>
        <taxon>Betaproteobacteria</taxon>
        <taxon>Burkholderiales</taxon>
        <taxon>Oxalobacteraceae</taxon>
        <taxon>Noviherbaspirillum</taxon>
    </lineage>
</organism>
<accession>A0A6B3SV15</accession>
<evidence type="ECO:0000313" key="1">
    <source>
        <dbReference type="EMBL" id="NEX64900.1"/>
    </source>
</evidence>
<comment type="caution">
    <text evidence="1">The sequence shown here is derived from an EMBL/GenBank/DDBJ whole genome shotgun (WGS) entry which is preliminary data.</text>
</comment>
<proteinExistence type="predicted"/>
<dbReference type="EMBL" id="JAAIVB010000085">
    <property type="protein sequence ID" value="NEX64900.1"/>
    <property type="molecule type" value="Genomic_DNA"/>
</dbReference>
<dbReference type="Proteomes" id="UP000482155">
    <property type="component" value="Unassembled WGS sequence"/>
</dbReference>